<feature type="compositionally biased region" description="Basic and acidic residues" evidence="2">
    <location>
        <begin position="168"/>
        <end position="177"/>
    </location>
</feature>
<accession>A0A835Y8E0</accession>
<dbReference type="PANTHER" id="PTHR32470">
    <property type="entry name" value="ADH DEHYDROGENASE [UBIQUINONE] 1 ALPHA SUBCOMPLEX ASSEMBLY FACTOR 2"/>
    <property type="match status" value="1"/>
</dbReference>
<evidence type="ECO:0000313" key="3">
    <source>
        <dbReference type="EMBL" id="KAG2498180.1"/>
    </source>
</evidence>
<name>A0A835Y8E0_9CHLO</name>
<dbReference type="Pfam" id="PF05071">
    <property type="entry name" value="NDUFA12"/>
    <property type="match status" value="1"/>
</dbReference>
<dbReference type="GO" id="GO:0032981">
    <property type="term" value="P:mitochondrial respiratory chain complex I assembly"/>
    <property type="evidence" value="ECO:0007669"/>
    <property type="project" value="TreeGrafter"/>
</dbReference>
<dbReference type="PANTHER" id="PTHR32470:SF2">
    <property type="entry name" value="NADH DEHYDROGENASE [UBIQUINONE] 1 ALPHA SUBCOMPLEX ASSEMBLY FACTOR 2"/>
    <property type="match status" value="1"/>
</dbReference>
<evidence type="ECO:0008006" key="5">
    <source>
        <dbReference type="Google" id="ProtNLM"/>
    </source>
</evidence>
<protein>
    <recommendedName>
        <fullName evidence="5">NADH dehydrogenase [ubiquinone] 1 alpha subcomplex subunit 12</fullName>
    </recommendedName>
</protein>
<reference evidence="3" key="1">
    <citation type="journal article" date="2020" name="bioRxiv">
        <title>Comparative genomics of Chlamydomonas.</title>
        <authorList>
            <person name="Craig R.J."/>
            <person name="Hasan A.R."/>
            <person name="Ness R.W."/>
            <person name="Keightley P.D."/>
        </authorList>
    </citation>
    <scope>NUCLEOTIDE SEQUENCE</scope>
    <source>
        <strain evidence="3">CCAP 11/70</strain>
    </source>
</reference>
<dbReference type="AlphaFoldDB" id="A0A835Y8E0"/>
<dbReference type="InterPro" id="IPR007763">
    <property type="entry name" value="NDUFA12"/>
</dbReference>
<dbReference type="Proteomes" id="UP000612055">
    <property type="component" value="Unassembled WGS sequence"/>
</dbReference>
<dbReference type="OrthoDB" id="274641at2759"/>
<keyword evidence="4" id="KW-1185">Reference proteome</keyword>
<evidence type="ECO:0000256" key="1">
    <source>
        <dbReference type="ARBA" id="ARBA00007355"/>
    </source>
</evidence>
<gene>
    <name evidence="3" type="ORF">HYH03_003935</name>
</gene>
<evidence type="ECO:0000313" key="4">
    <source>
        <dbReference type="Proteomes" id="UP000612055"/>
    </source>
</evidence>
<proteinExistence type="inferred from homology"/>
<feature type="compositionally biased region" description="Basic and acidic residues" evidence="2">
    <location>
        <begin position="107"/>
        <end position="119"/>
    </location>
</feature>
<comment type="caution">
    <text evidence="3">The sequence shown here is derived from an EMBL/GenBank/DDBJ whole genome shotgun (WGS) entry which is preliminary data.</text>
</comment>
<sequence>MSGPVRPQQFGALRRAANKAFDFLMGKKEVGRDAVGNIYFQWYEGSGEGRVEKREVQWATAYMYYDPNDIPPEWRMWLRKQREQPPTEEELARSAAQRHQMAARVAALDEKERLRRQRQEAMGTPDQHAGAQPDMARFIQQMGGKADGGAAAPGPEAPKRPSGPSEGYKPDSWKPGA</sequence>
<dbReference type="GO" id="GO:0005739">
    <property type="term" value="C:mitochondrion"/>
    <property type="evidence" value="ECO:0007669"/>
    <property type="project" value="TreeGrafter"/>
</dbReference>
<dbReference type="EMBL" id="JAEHOE010000011">
    <property type="protein sequence ID" value="KAG2498180.1"/>
    <property type="molecule type" value="Genomic_DNA"/>
</dbReference>
<feature type="region of interest" description="Disordered" evidence="2">
    <location>
        <begin position="102"/>
        <end position="177"/>
    </location>
</feature>
<organism evidence="3 4">
    <name type="scientific">Edaphochlamys debaryana</name>
    <dbReference type="NCBI Taxonomy" id="47281"/>
    <lineage>
        <taxon>Eukaryota</taxon>
        <taxon>Viridiplantae</taxon>
        <taxon>Chlorophyta</taxon>
        <taxon>core chlorophytes</taxon>
        <taxon>Chlorophyceae</taxon>
        <taxon>CS clade</taxon>
        <taxon>Chlamydomonadales</taxon>
        <taxon>Chlamydomonadales incertae sedis</taxon>
        <taxon>Edaphochlamys</taxon>
    </lineage>
</organism>
<comment type="similarity">
    <text evidence="1">Belongs to the complex I NDUFA12 subunit family.</text>
</comment>
<evidence type="ECO:0000256" key="2">
    <source>
        <dbReference type="SAM" id="MobiDB-lite"/>
    </source>
</evidence>
<dbReference type="InterPro" id="IPR052618">
    <property type="entry name" value="ComplexI_NDUFA12"/>
</dbReference>
<dbReference type="GO" id="GO:0045271">
    <property type="term" value="C:respiratory chain complex I"/>
    <property type="evidence" value="ECO:0007669"/>
    <property type="project" value="InterPro"/>
</dbReference>